<organism evidence="2 3">
    <name type="scientific">Epilithonimonas bovis DSM 19482</name>
    <dbReference type="NCBI Taxonomy" id="1121284"/>
    <lineage>
        <taxon>Bacteria</taxon>
        <taxon>Pseudomonadati</taxon>
        <taxon>Bacteroidota</taxon>
        <taxon>Flavobacteriia</taxon>
        <taxon>Flavobacteriales</taxon>
        <taxon>Weeksellaceae</taxon>
        <taxon>Chryseobacterium group</taxon>
        <taxon>Epilithonimonas</taxon>
    </lineage>
</organism>
<reference evidence="3" key="1">
    <citation type="submission" date="2016-10" db="EMBL/GenBank/DDBJ databases">
        <authorList>
            <person name="Varghese N."/>
            <person name="Submissions S."/>
        </authorList>
    </citation>
    <scope>NUCLEOTIDE SEQUENCE [LARGE SCALE GENOMIC DNA]</scope>
    <source>
        <strain evidence="3">DSM 19482</strain>
    </source>
</reference>
<dbReference type="OrthoDB" id="1452588at2"/>
<evidence type="ECO:0000313" key="3">
    <source>
        <dbReference type="Proteomes" id="UP000187261"/>
    </source>
</evidence>
<dbReference type="STRING" id="1121284.SAMN05660493_02348"/>
<name>A0A1U7PVN7_9FLAO</name>
<feature type="chain" id="PRO_5012594978" evidence="1">
    <location>
        <begin position="29"/>
        <end position="197"/>
    </location>
</feature>
<gene>
    <name evidence="2" type="ORF">SAMN05660493_02348</name>
</gene>
<sequence>MKNKFRLRIVASIFAVLLLVFGLTSCHRDDDEADDLPQEEMTNVILHVTDEAGNSVPYNFLLGSSTVPTIKLVDGKTYNVEAQFMNGTEDVTGEIKEAKDNHFLIFNFPNSKIDVERLDGDDSTTATHKVGLKTKWTVNKVNNSSNAAALVLTLKHAEQKEDLQPNEAAVTSTNGIQWGTAGAKAEDDAVANFGLSN</sequence>
<accession>A0A1U7PVN7</accession>
<keyword evidence="1" id="KW-0732">Signal</keyword>
<protein>
    <submittedName>
        <fullName evidence="2">Uncharacterized protein</fullName>
    </submittedName>
</protein>
<dbReference type="RefSeq" id="WP_076783767.1">
    <property type="nucleotide sequence ID" value="NZ_FTPU01000027.1"/>
</dbReference>
<evidence type="ECO:0000256" key="1">
    <source>
        <dbReference type="SAM" id="SignalP"/>
    </source>
</evidence>
<keyword evidence="3" id="KW-1185">Reference proteome</keyword>
<dbReference type="Proteomes" id="UP000187261">
    <property type="component" value="Unassembled WGS sequence"/>
</dbReference>
<dbReference type="AlphaFoldDB" id="A0A1U7PVN7"/>
<dbReference type="PROSITE" id="PS51257">
    <property type="entry name" value="PROKAR_LIPOPROTEIN"/>
    <property type="match status" value="1"/>
</dbReference>
<proteinExistence type="predicted"/>
<dbReference type="EMBL" id="FTPU01000027">
    <property type="protein sequence ID" value="SIT97626.1"/>
    <property type="molecule type" value="Genomic_DNA"/>
</dbReference>
<evidence type="ECO:0000313" key="2">
    <source>
        <dbReference type="EMBL" id="SIT97626.1"/>
    </source>
</evidence>
<feature type="signal peptide" evidence="1">
    <location>
        <begin position="1"/>
        <end position="28"/>
    </location>
</feature>